<dbReference type="SMART" id="SM00320">
    <property type="entry name" value="WD40"/>
    <property type="match status" value="12"/>
</dbReference>
<accession>A0A7R8V7L4</accession>
<dbReference type="GO" id="GO:0032040">
    <property type="term" value="C:small-subunit processome"/>
    <property type="evidence" value="ECO:0007669"/>
    <property type="project" value="TreeGrafter"/>
</dbReference>
<dbReference type="PRINTS" id="PR00320">
    <property type="entry name" value="GPROTEINBRPT"/>
</dbReference>
<dbReference type="InterPro" id="IPR019775">
    <property type="entry name" value="WD40_repeat_CS"/>
</dbReference>
<dbReference type="Pfam" id="PF25173">
    <property type="entry name" value="Beta-prop_WDR3_1st"/>
    <property type="match status" value="1"/>
</dbReference>
<dbReference type="SUPFAM" id="SSF50978">
    <property type="entry name" value="WD40 repeat-like"/>
    <property type="match status" value="2"/>
</dbReference>
<feature type="domain" description="Small-subunit processome Utp12" evidence="5">
    <location>
        <begin position="770"/>
        <end position="869"/>
    </location>
</feature>
<dbReference type="PANTHER" id="PTHR19853:SF0">
    <property type="entry name" value="WD REPEAT-CONTAINING PROTEIN 3"/>
    <property type="match status" value="1"/>
</dbReference>
<keyword evidence="1 4" id="KW-0853">WD repeat</keyword>
<protein>
    <recommendedName>
        <fullName evidence="5">Small-subunit processome Utp12 domain-containing protein</fullName>
    </recommendedName>
</protein>
<comment type="similarity">
    <text evidence="3">Belongs to the WD repeat WDR3/UTP12 family.</text>
</comment>
<feature type="repeat" description="WD" evidence="4">
    <location>
        <begin position="647"/>
        <end position="679"/>
    </location>
</feature>
<evidence type="ECO:0000256" key="1">
    <source>
        <dbReference type="ARBA" id="ARBA00022574"/>
    </source>
</evidence>
<dbReference type="InterPro" id="IPR007148">
    <property type="entry name" value="SSU_processome_Utp12"/>
</dbReference>
<feature type="repeat" description="WD" evidence="4">
    <location>
        <begin position="563"/>
        <end position="604"/>
    </location>
</feature>
<sequence length="909" mass="101035">MGLTKQYLAYKPVGTFNIIASGRPNVNFTVYNKTEGRYVAAGAAENVFIWDFRLGEKVLELRREKNEVTAIRSSPDHLHIAVGYADGVVEVFNIEQRTSVCSLALHKTAVSILRYDERGIRLLSGGLDTEVVVCDMIAQRGKHRLIGHNAPVTDTHFLEKFGIPNVVVSSSKDTQIKFWNLETQSCFKTIVDNRTEVWALGLAGDFLVAGTGESTMNVYRVLKKEELQLTSGALIEGLSLDDEDTISPINVTNCGALQRAGKGRTVSLVSDATGKILSCHGTNDLVENFYFCSKDEAMSRLAKRLKKSSKQSSSPNSTELSLTDEIKRLPHIKCGTKIKSIDLVLGQDTNLQILVNTANNSLRLYALDINAKNSEARQARSITQSGHQSEVRAVSFSSDSLAIVSGSGESLKLWSQTSMQCLRTIETGYILAVCFVPGDRHVLCGTKTGQLLIVDIGTGDVIEEIPAHKSELWSICLLPDLKGCVTGSGDTTVKLWSFELAVDASEDGSEKKVLSLLHKNTLKLEETVLCVKVDPNSKFLAVGLLDCTVKIFFLDSFKFYLSLYGHKLPVLCMDISYDSSLIVTGSADRNVKIWGLDFGDCHRSLFAHDDSVMGIQFVPKTHMFFTCGKDGKVKEWDADTFNKIITLPGHVGEAYSLAVSPNGRFVVSCGSDRTLRLFERTDEPLVLQDVQEEEREEIENRTLATGDDNSVPTMPGLKLPSRKTVGAEKAAESILECIDICKLYDEADEKQRELHPLMLAHEATNSLDFLVAVLQRIRASDLEEALVILPFTHVVQLLERVPDLANCRKDQTELICKVVLFLFQIHQKQIASNETLLPVIGTIVRNLRDLIVELRDMVGVNYHGLQMLQLAIEEREGVELFRDATRSKKQKDRKHKRRQLTKRLHIQMS</sequence>
<reference evidence="6 7" key="1">
    <citation type="submission" date="2020-11" db="EMBL/GenBank/DDBJ databases">
        <authorList>
            <person name="Wallbank WR R."/>
            <person name="Pardo Diaz C."/>
            <person name="Kozak K."/>
            <person name="Martin S."/>
            <person name="Jiggins C."/>
            <person name="Moest M."/>
            <person name="Warren A I."/>
            <person name="Generalovic N T."/>
            <person name="Byers J.R.P. K."/>
            <person name="Montejo-Kovacevich G."/>
            <person name="Yen C E."/>
        </authorList>
    </citation>
    <scope>NUCLEOTIDE SEQUENCE [LARGE SCALE GENOMIC DNA]</scope>
</reference>
<dbReference type="FunFam" id="2.130.10.10:FF:000755">
    <property type="entry name" value="WD repeat-containing protein 3"/>
    <property type="match status" value="1"/>
</dbReference>
<dbReference type="InParanoid" id="A0A7R8V7L4"/>
<keyword evidence="7" id="KW-1185">Reference proteome</keyword>
<dbReference type="FunCoup" id="A0A7R8V7L4">
    <property type="interactions" value="2356"/>
</dbReference>
<organism evidence="6 7">
    <name type="scientific">Hermetia illucens</name>
    <name type="common">Black soldier fly</name>
    <dbReference type="NCBI Taxonomy" id="343691"/>
    <lineage>
        <taxon>Eukaryota</taxon>
        <taxon>Metazoa</taxon>
        <taxon>Ecdysozoa</taxon>
        <taxon>Arthropoda</taxon>
        <taxon>Hexapoda</taxon>
        <taxon>Insecta</taxon>
        <taxon>Pterygota</taxon>
        <taxon>Neoptera</taxon>
        <taxon>Endopterygota</taxon>
        <taxon>Diptera</taxon>
        <taxon>Brachycera</taxon>
        <taxon>Stratiomyomorpha</taxon>
        <taxon>Stratiomyidae</taxon>
        <taxon>Hermetiinae</taxon>
        <taxon>Hermetia</taxon>
    </lineage>
</organism>
<dbReference type="InterPro" id="IPR051570">
    <property type="entry name" value="TBC1_cilium_biogenesis"/>
</dbReference>
<dbReference type="OMA" id="MNIPLTC"/>
<dbReference type="CDD" id="cd00200">
    <property type="entry name" value="WD40"/>
    <property type="match status" value="1"/>
</dbReference>
<feature type="repeat" description="WD" evidence="4">
    <location>
        <begin position="465"/>
        <end position="499"/>
    </location>
</feature>
<evidence type="ECO:0000313" key="6">
    <source>
        <dbReference type="EMBL" id="CAD7093507.1"/>
    </source>
</evidence>
<evidence type="ECO:0000256" key="2">
    <source>
        <dbReference type="ARBA" id="ARBA00022737"/>
    </source>
</evidence>
<dbReference type="InterPro" id="IPR001680">
    <property type="entry name" value="WD40_rpt"/>
</dbReference>
<dbReference type="EMBL" id="LR899014">
    <property type="protein sequence ID" value="CAD7093507.1"/>
    <property type="molecule type" value="Genomic_DNA"/>
</dbReference>
<dbReference type="GO" id="GO:0034388">
    <property type="term" value="C:Pwp2p-containing subcomplex of 90S preribosome"/>
    <property type="evidence" value="ECO:0007669"/>
    <property type="project" value="TreeGrafter"/>
</dbReference>
<dbReference type="InterPro" id="IPR020472">
    <property type="entry name" value="WD40_PAC1"/>
</dbReference>
<gene>
    <name evidence="6" type="ORF">HERILL_LOCUS15784</name>
</gene>
<evidence type="ECO:0000259" key="5">
    <source>
        <dbReference type="Pfam" id="PF04003"/>
    </source>
</evidence>
<dbReference type="PROSITE" id="PS00678">
    <property type="entry name" value="WD_REPEATS_1"/>
    <property type="match status" value="1"/>
</dbReference>
<feature type="repeat" description="WD" evidence="4">
    <location>
        <begin position="145"/>
        <end position="189"/>
    </location>
</feature>
<dbReference type="AlphaFoldDB" id="A0A7R8V7L4"/>
<evidence type="ECO:0000256" key="4">
    <source>
        <dbReference type="PROSITE-ProRule" id="PRU00221"/>
    </source>
</evidence>
<evidence type="ECO:0000313" key="7">
    <source>
        <dbReference type="Proteomes" id="UP000594454"/>
    </source>
</evidence>
<feature type="repeat" description="WD" evidence="4">
    <location>
        <begin position="605"/>
        <end position="646"/>
    </location>
</feature>
<dbReference type="OrthoDB" id="407922at2759"/>
<dbReference type="InterPro" id="IPR036322">
    <property type="entry name" value="WD40_repeat_dom_sf"/>
</dbReference>
<feature type="repeat" description="WD" evidence="4">
    <location>
        <begin position="384"/>
        <end position="424"/>
    </location>
</feature>
<dbReference type="FunFam" id="2.130.10.10:FF:001663">
    <property type="entry name" value="GG22837"/>
    <property type="match status" value="1"/>
</dbReference>
<dbReference type="InterPro" id="IPR015943">
    <property type="entry name" value="WD40/YVTN_repeat-like_dom_sf"/>
</dbReference>
<dbReference type="GO" id="GO:0030515">
    <property type="term" value="F:snoRNA binding"/>
    <property type="evidence" value="ECO:0007669"/>
    <property type="project" value="TreeGrafter"/>
</dbReference>
<dbReference type="Gene3D" id="2.130.10.10">
    <property type="entry name" value="YVTN repeat-like/Quinoprotein amine dehydrogenase"/>
    <property type="match status" value="3"/>
</dbReference>
<dbReference type="Pfam" id="PF04003">
    <property type="entry name" value="Utp12"/>
    <property type="match status" value="1"/>
</dbReference>
<name>A0A7R8V7L4_HERIL</name>
<dbReference type="PROSITE" id="PS50294">
    <property type="entry name" value="WD_REPEATS_REGION"/>
    <property type="match status" value="3"/>
</dbReference>
<dbReference type="Pfam" id="PF25172">
    <property type="entry name" value="Beta-prop_WDR3_2nd"/>
    <property type="match status" value="1"/>
</dbReference>
<dbReference type="PANTHER" id="PTHR19853">
    <property type="entry name" value="WD REPEAT CONTAINING PROTEIN 3 WDR3"/>
    <property type="match status" value="1"/>
</dbReference>
<proteinExistence type="inferred from homology"/>
<dbReference type="PROSITE" id="PS50082">
    <property type="entry name" value="WD_REPEATS_2"/>
    <property type="match status" value="6"/>
</dbReference>
<evidence type="ECO:0000256" key="3">
    <source>
        <dbReference type="ARBA" id="ARBA00038229"/>
    </source>
</evidence>
<dbReference type="GO" id="GO:0030490">
    <property type="term" value="P:maturation of SSU-rRNA"/>
    <property type="evidence" value="ECO:0007669"/>
    <property type="project" value="TreeGrafter"/>
</dbReference>
<keyword evidence="2" id="KW-0677">Repeat</keyword>
<dbReference type="Proteomes" id="UP000594454">
    <property type="component" value="Chromosome 6"/>
</dbReference>